<dbReference type="EMBL" id="VJWX01000274">
    <property type="protein sequence ID" value="TVT39777.1"/>
    <property type="molecule type" value="Genomic_DNA"/>
</dbReference>
<evidence type="ECO:0000313" key="2">
    <source>
        <dbReference type="EMBL" id="TVT39777.1"/>
    </source>
</evidence>
<reference evidence="2 3" key="2">
    <citation type="submission" date="2019-08" db="EMBL/GenBank/DDBJ databases">
        <title>Amycolatopsis acidicola sp. nov., isolated from peat swamp forest soil.</title>
        <authorList>
            <person name="Srisuk N."/>
        </authorList>
    </citation>
    <scope>NUCLEOTIDE SEQUENCE [LARGE SCALE GENOMIC DNA]</scope>
    <source>
        <strain evidence="2 3">TBRC 6029</strain>
    </source>
</reference>
<dbReference type="Gene3D" id="3.40.50.10490">
    <property type="entry name" value="Glucose-6-phosphate isomerase like protein, domain 1"/>
    <property type="match status" value="1"/>
</dbReference>
<dbReference type="RefSeq" id="WP_144590940.1">
    <property type="nucleotide sequence ID" value="NZ_VJWX01000274.1"/>
</dbReference>
<feature type="domain" description="SIS" evidence="1">
    <location>
        <begin position="30"/>
        <end position="185"/>
    </location>
</feature>
<dbReference type="InterPro" id="IPR001347">
    <property type="entry name" value="SIS_dom"/>
</dbReference>
<dbReference type="OrthoDB" id="9810929at2"/>
<comment type="caution">
    <text evidence="2">The sequence shown here is derived from an EMBL/GenBank/DDBJ whole genome shotgun (WGS) entry which is preliminary data.</text>
</comment>
<dbReference type="PANTHER" id="PTHR30390">
    <property type="entry name" value="SEDOHEPTULOSE 7-PHOSPHATE ISOMERASE / DNAA INITIATOR-ASSOCIATING FACTOR FOR REPLICATION INITIATION"/>
    <property type="match status" value="1"/>
</dbReference>
<accession>A0A558BTC4</accession>
<dbReference type="GO" id="GO:0097367">
    <property type="term" value="F:carbohydrate derivative binding"/>
    <property type="evidence" value="ECO:0007669"/>
    <property type="project" value="InterPro"/>
</dbReference>
<dbReference type="InterPro" id="IPR050099">
    <property type="entry name" value="SIS_GmhA/DiaA_subfam"/>
</dbReference>
<dbReference type="PANTHER" id="PTHR30390:SF6">
    <property type="entry name" value="DNAA INITIATOR-ASSOCIATING PROTEIN DIAA"/>
    <property type="match status" value="1"/>
</dbReference>
<evidence type="ECO:0000313" key="3">
    <source>
        <dbReference type="Proteomes" id="UP000320011"/>
    </source>
</evidence>
<protein>
    <submittedName>
        <fullName evidence="2">SIS domain-containing protein</fullName>
    </submittedName>
</protein>
<dbReference type="PROSITE" id="PS51464">
    <property type="entry name" value="SIS"/>
    <property type="match status" value="1"/>
</dbReference>
<keyword evidence="3" id="KW-1185">Reference proteome</keyword>
<organism evidence="2 3">
    <name type="scientific">Amycolatopsis rhizosphaerae</name>
    <dbReference type="NCBI Taxonomy" id="2053003"/>
    <lineage>
        <taxon>Bacteria</taxon>
        <taxon>Bacillati</taxon>
        <taxon>Actinomycetota</taxon>
        <taxon>Actinomycetes</taxon>
        <taxon>Pseudonocardiales</taxon>
        <taxon>Pseudonocardiaceae</taxon>
        <taxon>Amycolatopsis</taxon>
    </lineage>
</organism>
<sequence length="187" mass="19204">MIEERFSALTAVLERLGAQVPRIEGWGRHLAAVLDGGGRLLACGNGGSAAEAQHLTGELVGRFVNDRQPLSAIALHADTSAATAIVNDYGEHEVFARQVRAHGRPGDVLVALSTSGRSQNVCAAAKIAQKAGLTTWALTGPLPNALAAVCDDVIAVDAPHTGTVQEAHLAVVHALCAALDEALGVPS</sequence>
<evidence type="ECO:0000259" key="1">
    <source>
        <dbReference type="PROSITE" id="PS51464"/>
    </source>
</evidence>
<name>A0A558BTC4_9PSEU</name>
<reference evidence="2 3" key="1">
    <citation type="submission" date="2019-07" db="EMBL/GenBank/DDBJ databases">
        <authorList>
            <person name="Duangmal K."/>
            <person name="Teo W.F.A."/>
        </authorList>
    </citation>
    <scope>NUCLEOTIDE SEQUENCE [LARGE SCALE GENOMIC DNA]</scope>
    <source>
        <strain evidence="2 3">TBRC 6029</strain>
    </source>
</reference>
<dbReference type="SUPFAM" id="SSF53697">
    <property type="entry name" value="SIS domain"/>
    <property type="match status" value="1"/>
</dbReference>
<dbReference type="CDD" id="cd05006">
    <property type="entry name" value="SIS_GmhA"/>
    <property type="match status" value="1"/>
</dbReference>
<dbReference type="Pfam" id="PF13580">
    <property type="entry name" value="SIS_2"/>
    <property type="match status" value="1"/>
</dbReference>
<dbReference type="InterPro" id="IPR035461">
    <property type="entry name" value="GmhA/DiaA"/>
</dbReference>
<proteinExistence type="predicted"/>
<gene>
    <name evidence="2" type="ORF">FNH05_23825</name>
</gene>
<dbReference type="GO" id="GO:1901135">
    <property type="term" value="P:carbohydrate derivative metabolic process"/>
    <property type="evidence" value="ECO:0007669"/>
    <property type="project" value="InterPro"/>
</dbReference>
<dbReference type="Proteomes" id="UP000320011">
    <property type="component" value="Unassembled WGS sequence"/>
</dbReference>
<dbReference type="AlphaFoldDB" id="A0A558BTC4"/>
<dbReference type="InterPro" id="IPR046348">
    <property type="entry name" value="SIS_dom_sf"/>
</dbReference>